<evidence type="ECO:0000256" key="3">
    <source>
        <dbReference type="SAM" id="Phobius"/>
    </source>
</evidence>
<gene>
    <name evidence="5" type="ORF">GCM10023116_24560</name>
</gene>
<dbReference type="Gene3D" id="3.40.190.10">
    <property type="entry name" value="Periplasmic binding protein-like II"/>
    <property type="match status" value="2"/>
</dbReference>
<evidence type="ECO:0000259" key="4">
    <source>
        <dbReference type="SMART" id="SM00062"/>
    </source>
</evidence>
<feature type="domain" description="Solute-binding protein family 3/N-terminal" evidence="4">
    <location>
        <begin position="1"/>
        <end position="218"/>
    </location>
</feature>
<reference evidence="6" key="1">
    <citation type="journal article" date="2019" name="Int. J. Syst. Evol. Microbiol.">
        <title>The Global Catalogue of Microorganisms (GCM) 10K type strain sequencing project: providing services to taxonomists for standard genome sequencing and annotation.</title>
        <authorList>
            <consortium name="The Broad Institute Genomics Platform"/>
            <consortium name="The Broad Institute Genome Sequencing Center for Infectious Disease"/>
            <person name="Wu L."/>
            <person name="Ma J."/>
        </authorList>
    </citation>
    <scope>NUCLEOTIDE SEQUENCE [LARGE SCALE GENOMIC DNA]</scope>
    <source>
        <strain evidence="6">JCM 17805</strain>
    </source>
</reference>
<dbReference type="Proteomes" id="UP001500604">
    <property type="component" value="Unassembled WGS sequence"/>
</dbReference>
<comment type="similarity">
    <text evidence="1">Belongs to the bacterial solute-binding protein 3 family.</text>
</comment>
<name>A0ABP8V1R7_9GAMM</name>
<keyword evidence="3" id="KW-0812">Transmembrane</keyword>
<feature type="transmembrane region" description="Helical" evidence="3">
    <location>
        <begin position="222"/>
        <end position="245"/>
    </location>
</feature>
<evidence type="ECO:0000313" key="5">
    <source>
        <dbReference type="EMBL" id="GAA4650173.1"/>
    </source>
</evidence>
<keyword evidence="3" id="KW-1133">Transmembrane helix</keyword>
<protein>
    <recommendedName>
        <fullName evidence="4">Solute-binding protein family 3/N-terminal domain-containing protein</fullName>
    </recommendedName>
</protein>
<dbReference type="SUPFAM" id="SSF53850">
    <property type="entry name" value="Periplasmic binding protein-like II"/>
    <property type="match status" value="1"/>
</dbReference>
<dbReference type="Pfam" id="PF00497">
    <property type="entry name" value="SBP_bac_3"/>
    <property type="match status" value="1"/>
</dbReference>
<dbReference type="CDD" id="cd13708">
    <property type="entry name" value="PBP2_BvgS_like_1"/>
    <property type="match status" value="1"/>
</dbReference>
<dbReference type="PANTHER" id="PTHR35936">
    <property type="entry name" value="MEMBRANE-BOUND LYTIC MUREIN TRANSGLYCOSYLASE F"/>
    <property type="match status" value="1"/>
</dbReference>
<accession>A0ABP8V1R7</accession>
<keyword evidence="6" id="KW-1185">Reference proteome</keyword>
<dbReference type="InterPro" id="IPR001638">
    <property type="entry name" value="Solute-binding_3/MltF_N"/>
</dbReference>
<evidence type="ECO:0000256" key="2">
    <source>
        <dbReference type="ARBA" id="ARBA00022729"/>
    </source>
</evidence>
<dbReference type="SMART" id="SM00062">
    <property type="entry name" value="PBPb"/>
    <property type="match status" value="1"/>
</dbReference>
<sequence>MCVDPAWLPLEQINDAGQHEGIVADYINLLKSRTALNIVLYPTIKWSDSVQAAKDRQCDIFSAVAVTPSRREYMRFSPPYLMLEVGIFGHTHKPMIKDVETIFSSKVGIVSGYATEEIIRNRYPNAVLQSIKTPQDGLLKLVNGELDYFIDFIVPSSYYLKEMSLSDIKVLGKTSLKLPLSIASRSDEPLLADILTKAQMAISQHEVEVITRHWMERKSQHAWNGVAIVIIVVMVSLFITLFIFWQRMSVRHVQEK</sequence>
<dbReference type="EMBL" id="BAABFL010000370">
    <property type="protein sequence ID" value="GAA4650173.1"/>
    <property type="molecule type" value="Genomic_DNA"/>
</dbReference>
<keyword evidence="3" id="KW-0472">Membrane</keyword>
<comment type="caution">
    <text evidence="5">The sequence shown here is derived from an EMBL/GenBank/DDBJ whole genome shotgun (WGS) entry which is preliminary data.</text>
</comment>
<keyword evidence="2" id="KW-0732">Signal</keyword>
<evidence type="ECO:0000256" key="1">
    <source>
        <dbReference type="ARBA" id="ARBA00010333"/>
    </source>
</evidence>
<organism evidence="5 6">
    <name type="scientific">Kistimonas scapharcae</name>
    <dbReference type="NCBI Taxonomy" id="1036133"/>
    <lineage>
        <taxon>Bacteria</taxon>
        <taxon>Pseudomonadati</taxon>
        <taxon>Pseudomonadota</taxon>
        <taxon>Gammaproteobacteria</taxon>
        <taxon>Oceanospirillales</taxon>
        <taxon>Endozoicomonadaceae</taxon>
        <taxon>Kistimonas</taxon>
    </lineage>
</organism>
<evidence type="ECO:0000313" key="6">
    <source>
        <dbReference type="Proteomes" id="UP001500604"/>
    </source>
</evidence>
<proteinExistence type="inferred from homology"/>